<sequence>MPAATGVGSPTTVQAAHEFVPTRSCKRIGMVVCLPKNHCSRILRSDSVRIRVVGMWKGMGGSHVSVVVARRSLTCNRGEGR</sequence>
<reference evidence="1" key="2">
    <citation type="submission" date="2015-06" db="UniProtKB">
        <authorList>
            <consortium name="EnsemblProtists"/>
        </authorList>
    </citation>
    <scope>IDENTIFICATION</scope>
    <source>
        <strain evidence="1">Emoy2</strain>
    </source>
</reference>
<reference evidence="2" key="1">
    <citation type="journal article" date="2010" name="Science">
        <title>Signatures of adaptation to obligate biotrophy in the Hyaloperonospora arabidopsidis genome.</title>
        <authorList>
            <person name="Baxter L."/>
            <person name="Tripathy S."/>
            <person name="Ishaque N."/>
            <person name="Boot N."/>
            <person name="Cabral A."/>
            <person name="Kemen E."/>
            <person name="Thines M."/>
            <person name="Ah-Fong A."/>
            <person name="Anderson R."/>
            <person name="Badejoko W."/>
            <person name="Bittner-Eddy P."/>
            <person name="Boore J.L."/>
            <person name="Chibucos M.C."/>
            <person name="Coates M."/>
            <person name="Dehal P."/>
            <person name="Delehaunty K."/>
            <person name="Dong S."/>
            <person name="Downton P."/>
            <person name="Dumas B."/>
            <person name="Fabro G."/>
            <person name="Fronick C."/>
            <person name="Fuerstenberg S.I."/>
            <person name="Fulton L."/>
            <person name="Gaulin E."/>
            <person name="Govers F."/>
            <person name="Hughes L."/>
            <person name="Humphray S."/>
            <person name="Jiang R.H."/>
            <person name="Judelson H."/>
            <person name="Kamoun S."/>
            <person name="Kyung K."/>
            <person name="Meijer H."/>
            <person name="Minx P."/>
            <person name="Morris P."/>
            <person name="Nelson J."/>
            <person name="Phuntumart V."/>
            <person name="Qutob D."/>
            <person name="Rehmany A."/>
            <person name="Rougon-Cardoso A."/>
            <person name="Ryden P."/>
            <person name="Torto-Alalibo T."/>
            <person name="Studholme D."/>
            <person name="Wang Y."/>
            <person name="Win J."/>
            <person name="Wood J."/>
            <person name="Clifton S.W."/>
            <person name="Rogers J."/>
            <person name="Van den Ackerveken G."/>
            <person name="Jones J.D."/>
            <person name="McDowell J.M."/>
            <person name="Beynon J."/>
            <person name="Tyler B.M."/>
        </authorList>
    </citation>
    <scope>NUCLEOTIDE SEQUENCE [LARGE SCALE GENOMIC DNA]</scope>
    <source>
        <strain evidence="2">Emoy2</strain>
    </source>
</reference>
<name>M4C4D0_HYAAE</name>
<evidence type="ECO:0000313" key="2">
    <source>
        <dbReference type="Proteomes" id="UP000011713"/>
    </source>
</evidence>
<dbReference type="EnsemblProtists" id="HpaT813948">
    <property type="protein sequence ID" value="HpaP813948"/>
    <property type="gene ID" value="HpaG813948"/>
</dbReference>
<dbReference type="VEuPathDB" id="FungiDB:HpaG813948"/>
<dbReference type="EMBL" id="JH598220">
    <property type="status" value="NOT_ANNOTATED_CDS"/>
    <property type="molecule type" value="Genomic_DNA"/>
</dbReference>
<dbReference type="Proteomes" id="UP000011713">
    <property type="component" value="Unassembled WGS sequence"/>
</dbReference>
<evidence type="ECO:0000313" key="1">
    <source>
        <dbReference type="EnsemblProtists" id="HpaP813948"/>
    </source>
</evidence>
<protein>
    <submittedName>
        <fullName evidence="1">Uncharacterized protein</fullName>
    </submittedName>
</protein>
<dbReference type="AlphaFoldDB" id="M4C4D0"/>
<dbReference type="InParanoid" id="M4C4D0"/>
<organism evidence="1 2">
    <name type="scientific">Hyaloperonospora arabidopsidis (strain Emoy2)</name>
    <name type="common">Downy mildew agent</name>
    <name type="synonym">Peronospora arabidopsidis</name>
    <dbReference type="NCBI Taxonomy" id="559515"/>
    <lineage>
        <taxon>Eukaryota</taxon>
        <taxon>Sar</taxon>
        <taxon>Stramenopiles</taxon>
        <taxon>Oomycota</taxon>
        <taxon>Peronosporomycetes</taxon>
        <taxon>Peronosporales</taxon>
        <taxon>Peronosporaceae</taxon>
        <taxon>Hyaloperonospora</taxon>
    </lineage>
</organism>
<accession>M4C4D0</accession>
<proteinExistence type="predicted"/>
<dbReference type="HOGENOM" id="CLU_2578980_0_0_1"/>
<keyword evidence="2" id="KW-1185">Reference proteome</keyword>